<dbReference type="Proteomes" id="UP001233264">
    <property type="component" value="Chromosome"/>
</dbReference>
<gene>
    <name evidence="3" type="ORF">PZL22_000032</name>
    <name evidence="5" type="ORF">PZL22_001634</name>
    <name evidence="6" type="ORF">PZL22_001914</name>
    <name evidence="4" type="ORF">PZL22_003253</name>
</gene>
<evidence type="ECO:0000313" key="4">
    <source>
        <dbReference type="EMBL" id="WHS92206.1"/>
    </source>
</evidence>
<dbReference type="RefSeq" id="WP_013844321.1">
    <property type="nucleotide sequence ID" value="NZ_CP120364.1"/>
</dbReference>
<evidence type="ECO:0000313" key="3">
    <source>
        <dbReference type="EMBL" id="WHS91460.1"/>
    </source>
</evidence>
<name>A0ABY8T157_9HYPH</name>
<dbReference type="EMBL" id="CP120365">
    <property type="protein sequence ID" value="WHS94211.1"/>
    <property type="molecule type" value="Genomic_DNA"/>
</dbReference>
<dbReference type="InterPro" id="IPR047647">
    <property type="entry name" value="ISAs1_transpos"/>
</dbReference>
<organism evidence="3 7">
    <name type="scientific">Sinorhizobium kummerowiae</name>
    <dbReference type="NCBI Taxonomy" id="158892"/>
    <lineage>
        <taxon>Bacteria</taxon>
        <taxon>Pseudomonadati</taxon>
        <taxon>Pseudomonadota</taxon>
        <taxon>Alphaproteobacteria</taxon>
        <taxon>Hyphomicrobiales</taxon>
        <taxon>Rhizobiaceae</taxon>
        <taxon>Sinorhizobium/Ensifer group</taxon>
        <taxon>Sinorhizobium</taxon>
    </lineage>
</organism>
<dbReference type="Pfam" id="PF13808">
    <property type="entry name" value="DDE_Tnp_1_assoc"/>
    <property type="match status" value="1"/>
</dbReference>
<keyword evidence="7" id="KW-1185">Reference proteome</keyword>
<dbReference type="InterPro" id="IPR032806">
    <property type="entry name" value="YbfD_N"/>
</dbReference>
<evidence type="ECO:0000313" key="5">
    <source>
        <dbReference type="EMBL" id="WHS93955.1"/>
    </source>
</evidence>
<feature type="domain" description="Transposase IS4-like" evidence="1">
    <location>
        <begin position="99"/>
        <end position="326"/>
    </location>
</feature>
<dbReference type="EMBL" id="CP120365">
    <property type="protein sequence ID" value="WHS93955.1"/>
    <property type="molecule type" value="Genomic_DNA"/>
</dbReference>
<sequence length="358" mass="38898">MSRFAACFEDLPDPRGRNARHPLTSILFIAVAAIVCGAESCTDMADFGVAKKKWLKTIVPLPYGIPSHDTFSTVFRHLDPDAFDAAFRRLTASFAQGLEGVVAIDGKAVRGAYRRAAKATPLHFVNVWAAGPGLVIGQKLAPGRNEVQGALDALALLALEGSIVTADALHCRPDTARAILAAGGDYALALKANQPGLLAQALARIEDAGHVESIQIAAETAHDRTETRRASVVAAGDINFPGLQAIGCVETTSRHTNGHLTSHVRYFLLSTTMSPSALIEVVRTHWQIENKLHWVLDVHFHEDAARNRKDNGPQNIAFLRKIALNLLRSHPDKASIRRKIKKAGWDDEFLTSLIAHMR</sequence>
<dbReference type="EMBL" id="CP120365">
    <property type="protein sequence ID" value="WHS92206.1"/>
    <property type="molecule type" value="Genomic_DNA"/>
</dbReference>
<accession>A0ABY8T157</accession>
<dbReference type="PANTHER" id="PTHR30298">
    <property type="entry name" value="H REPEAT-ASSOCIATED PREDICTED TRANSPOSASE"/>
    <property type="match status" value="1"/>
</dbReference>
<protein>
    <submittedName>
        <fullName evidence="3">ISAs1 family transposase</fullName>
    </submittedName>
</protein>
<dbReference type="InterPro" id="IPR002559">
    <property type="entry name" value="Transposase_11"/>
</dbReference>
<dbReference type="Pfam" id="PF01609">
    <property type="entry name" value="DDE_Tnp_1"/>
    <property type="match status" value="1"/>
</dbReference>
<dbReference type="NCBIfam" id="NF033564">
    <property type="entry name" value="transpos_ISAs1"/>
    <property type="match status" value="1"/>
</dbReference>
<geneLocation type="plasmid" evidence="3 7">
    <name>pSkuCCBAU71714b</name>
</geneLocation>
<keyword evidence="3" id="KW-0614">Plasmid</keyword>
<feature type="domain" description="H repeat-associated protein N-terminal" evidence="2">
    <location>
        <begin position="6"/>
        <end position="89"/>
    </location>
</feature>
<dbReference type="Proteomes" id="UP001233264">
    <property type="component" value="Plasmid pSkuCCBAU71714b"/>
</dbReference>
<evidence type="ECO:0000313" key="6">
    <source>
        <dbReference type="EMBL" id="WHS94211.1"/>
    </source>
</evidence>
<dbReference type="PANTHER" id="PTHR30298:SF0">
    <property type="entry name" value="PROTEIN YBFL-RELATED"/>
    <property type="match status" value="1"/>
</dbReference>
<dbReference type="EMBL" id="CP120364">
    <property type="protein sequence ID" value="WHS91460.1"/>
    <property type="molecule type" value="Genomic_DNA"/>
</dbReference>
<evidence type="ECO:0000313" key="7">
    <source>
        <dbReference type="Proteomes" id="UP001233264"/>
    </source>
</evidence>
<proteinExistence type="predicted"/>
<evidence type="ECO:0000259" key="1">
    <source>
        <dbReference type="Pfam" id="PF01609"/>
    </source>
</evidence>
<reference evidence="3 7" key="1">
    <citation type="submission" date="2023-03" db="EMBL/GenBank/DDBJ databases">
        <authorList>
            <person name="Menendez E."/>
            <person name="Kaur S."/>
            <person name="Flores-Felix J.D."/>
            <person name="diCenzo G.C."/>
            <person name="Peix A."/>
            <person name="Velazquez E."/>
        </authorList>
    </citation>
    <scope>NUCLEOTIDE SEQUENCE [LARGE SCALE GENOMIC DNA]</scope>
    <source>
        <strain evidence="3 7">CCBAU 71714</strain>
        <plasmid evidence="3 7">pSkuCCBAU71714b</plasmid>
    </source>
</reference>
<evidence type="ECO:0000259" key="2">
    <source>
        <dbReference type="Pfam" id="PF13808"/>
    </source>
</evidence>
<dbReference type="InterPro" id="IPR051698">
    <property type="entry name" value="Transposase_11-like"/>
</dbReference>